<comment type="caution">
    <text evidence="3">The sequence shown here is derived from an EMBL/GenBank/DDBJ whole genome shotgun (WGS) entry which is preliminary data.</text>
</comment>
<organism evidence="3 4">
    <name type="scientific">Clostridium tarantellae</name>
    <dbReference type="NCBI Taxonomy" id="39493"/>
    <lineage>
        <taxon>Bacteria</taxon>
        <taxon>Bacillati</taxon>
        <taxon>Bacillota</taxon>
        <taxon>Clostridia</taxon>
        <taxon>Eubacteriales</taxon>
        <taxon>Clostridiaceae</taxon>
        <taxon>Clostridium</taxon>
    </lineage>
</organism>
<dbReference type="InterPro" id="IPR049067">
    <property type="entry name" value="MreB-like_C"/>
</dbReference>
<evidence type="ECO:0000313" key="4">
    <source>
        <dbReference type="Proteomes" id="UP000430345"/>
    </source>
</evidence>
<evidence type="ECO:0000313" key="3">
    <source>
        <dbReference type="EMBL" id="MPQ44127.1"/>
    </source>
</evidence>
<gene>
    <name evidence="3" type="ORF">GBZ86_10175</name>
</gene>
<dbReference type="InterPro" id="IPR043129">
    <property type="entry name" value="ATPase_NBD"/>
</dbReference>
<sequence length="302" mass="34031">MVKVIGVDLGNAEVNTSEGINFPSRVKIGINNMNKNDIKVQHNDLDYTVGQGNSNIGLYKHRNNNYKISLLTSIAKSIQESKIECNLVIGCPVEIFNKNKDVVEDIKETIKGWGTETIFINEDIKVVNIKDVEVFCESGIVFENKDRFEKEKTLVIDIGGGTLDISLWDGLNLIDCKSNDKMGMINLYETILKEVNRRNKSNLNNDDAKNMIGKKEYKIKQEITDISYIDTIIENFVVGLASDINQIFPFSNVDSIQLIGGGAIALKEYFIDRKMIPKSEVNTDAFFLNAKTYKKVGELIWS</sequence>
<accession>A0A6I1MPR5</accession>
<feature type="domain" description="Actin-like protein N-terminal" evidence="1">
    <location>
        <begin position="6"/>
        <end position="137"/>
    </location>
</feature>
<dbReference type="Pfam" id="PF21522">
    <property type="entry name" value="MreB-like_C"/>
    <property type="match status" value="1"/>
</dbReference>
<dbReference type="AlphaFoldDB" id="A0A6I1MPR5"/>
<reference evidence="3 4" key="1">
    <citation type="submission" date="2019-10" db="EMBL/GenBank/DDBJ databases">
        <title>The Genome Sequence of Clostridium tarantellae Isolated from Fish Brain.</title>
        <authorList>
            <person name="Bano L."/>
            <person name="Kiel M."/>
            <person name="Sales G."/>
            <person name="Doxey A.C."/>
            <person name="Mansfield M.J."/>
            <person name="Schiavone M."/>
            <person name="Rossetto O."/>
            <person name="Pirazzini M."/>
            <person name="Dobrindt U."/>
            <person name="Montecucco C."/>
        </authorList>
    </citation>
    <scope>NUCLEOTIDE SEQUENCE [LARGE SCALE GENOMIC DNA]</scope>
    <source>
        <strain evidence="3 4">DSM 3997</strain>
    </source>
</reference>
<proteinExistence type="predicted"/>
<feature type="domain" description="Actin homologue MreB-like C-terminal" evidence="2">
    <location>
        <begin position="155"/>
        <end position="268"/>
    </location>
</feature>
<dbReference type="Pfam" id="PF17989">
    <property type="entry name" value="ALP_N"/>
    <property type="match status" value="1"/>
</dbReference>
<evidence type="ECO:0000259" key="2">
    <source>
        <dbReference type="Pfam" id="PF21522"/>
    </source>
</evidence>
<dbReference type="Gene3D" id="3.30.420.40">
    <property type="match status" value="2"/>
</dbReference>
<dbReference type="InterPro" id="IPR040607">
    <property type="entry name" value="ALP_N"/>
</dbReference>
<dbReference type="Proteomes" id="UP000430345">
    <property type="component" value="Unassembled WGS sequence"/>
</dbReference>
<evidence type="ECO:0000259" key="1">
    <source>
        <dbReference type="Pfam" id="PF17989"/>
    </source>
</evidence>
<keyword evidence="4" id="KW-1185">Reference proteome</keyword>
<protein>
    <submittedName>
        <fullName evidence="3">Uncharacterized protein</fullName>
    </submittedName>
</protein>
<dbReference type="EMBL" id="WHJC01000155">
    <property type="protein sequence ID" value="MPQ44127.1"/>
    <property type="molecule type" value="Genomic_DNA"/>
</dbReference>
<dbReference type="SUPFAM" id="SSF53067">
    <property type="entry name" value="Actin-like ATPase domain"/>
    <property type="match status" value="2"/>
</dbReference>
<dbReference type="RefSeq" id="WP_152890330.1">
    <property type="nucleotide sequence ID" value="NZ_WHJC01000155.1"/>
</dbReference>
<dbReference type="OrthoDB" id="1883643at2"/>
<name>A0A6I1MPR5_9CLOT</name>